<sequence length="306" mass="34943">MLISVILCTYNNADSLKKTLIGLMQNVDASLCEVIVVDNNSSDHTAAVLNEFADRFPFPFLHLFQPEQGLSHARNTGLAAATGEYVLFTDDDAEITDTWLSRYQSEIQSHEPDCLFSRIDVIWDQPKPAWFRPEYLPFFVYLNYGDDPLMISDIHHEFFGKNFCVRTALLRQMGGFDPALGRCGDRLVAGEETLIYRKLVAQKRTIRYFPDAPVGHRLKAREYQSDNIRKLFVDSAYTGFRLAKALGHRSFAGRPLYPLKEAMMGLPVSLWQRLCLAGQHKADGFSLPYLKTLKHLKTCELWLKNL</sequence>
<comment type="caution">
    <text evidence="2">The sequence shown here is derived from an EMBL/GenBank/DDBJ whole genome shotgun (WGS) entry which is preliminary data.</text>
</comment>
<dbReference type="HOGENOM" id="CLU_025996_19_2_6"/>
<dbReference type="STRING" id="314283.MED297_18016"/>
<dbReference type="InterPro" id="IPR050834">
    <property type="entry name" value="Glycosyltransf_2"/>
</dbReference>
<keyword evidence="3" id="KW-1185">Reference proteome</keyword>
<evidence type="ECO:0000259" key="1">
    <source>
        <dbReference type="Pfam" id="PF00535"/>
    </source>
</evidence>
<dbReference type="Proteomes" id="UP000005953">
    <property type="component" value="Unassembled WGS sequence"/>
</dbReference>
<keyword evidence="2" id="KW-0808">Transferase</keyword>
<dbReference type="EMBL" id="AAOE01000047">
    <property type="protein sequence ID" value="EAR07322.1"/>
    <property type="molecule type" value="Genomic_DNA"/>
</dbReference>
<dbReference type="PANTHER" id="PTHR43685">
    <property type="entry name" value="GLYCOSYLTRANSFERASE"/>
    <property type="match status" value="1"/>
</dbReference>
<evidence type="ECO:0000313" key="2">
    <source>
        <dbReference type="EMBL" id="EAR07322.1"/>
    </source>
</evidence>
<accession>A4BKL1</accession>
<protein>
    <submittedName>
        <fullName evidence="2">Glycosyltransferase-like protein</fullName>
    </submittedName>
</protein>
<gene>
    <name evidence="2" type="ORF">MED297_18016</name>
</gene>
<feature type="domain" description="Glycosyltransferase 2-like" evidence="1">
    <location>
        <begin position="4"/>
        <end position="149"/>
    </location>
</feature>
<dbReference type="GO" id="GO:0016740">
    <property type="term" value="F:transferase activity"/>
    <property type="evidence" value="ECO:0007669"/>
    <property type="project" value="UniProtKB-KW"/>
</dbReference>
<evidence type="ECO:0000313" key="3">
    <source>
        <dbReference type="Proteomes" id="UP000005953"/>
    </source>
</evidence>
<reference evidence="2 3" key="1">
    <citation type="submission" date="2006-02" db="EMBL/GenBank/DDBJ databases">
        <authorList>
            <person name="Pinhassi J."/>
            <person name="Pedros-Alio C."/>
            <person name="Ferriera S."/>
            <person name="Johnson J."/>
            <person name="Kravitz S."/>
            <person name="Halpern A."/>
            <person name="Remington K."/>
            <person name="Beeson K."/>
            <person name="Tran B."/>
            <person name="Rogers Y.-H."/>
            <person name="Friedman R."/>
            <person name="Venter J.C."/>
        </authorList>
    </citation>
    <scope>NUCLEOTIDE SEQUENCE [LARGE SCALE GENOMIC DNA]</scope>
    <source>
        <strain evidence="2 3">MED297</strain>
    </source>
</reference>
<dbReference type="Pfam" id="PF00535">
    <property type="entry name" value="Glycos_transf_2"/>
    <property type="match status" value="1"/>
</dbReference>
<name>A4BKL1_9GAMM</name>
<dbReference type="InterPro" id="IPR029044">
    <property type="entry name" value="Nucleotide-diphossugar_trans"/>
</dbReference>
<dbReference type="RefSeq" id="WP_008044075.1">
    <property type="nucleotide sequence ID" value="NZ_CH724150.1"/>
</dbReference>
<dbReference type="SUPFAM" id="SSF53448">
    <property type="entry name" value="Nucleotide-diphospho-sugar transferases"/>
    <property type="match status" value="1"/>
</dbReference>
<dbReference type="AlphaFoldDB" id="A4BKL1"/>
<dbReference type="Gene3D" id="3.90.550.10">
    <property type="entry name" value="Spore Coat Polysaccharide Biosynthesis Protein SpsA, Chain A"/>
    <property type="match status" value="1"/>
</dbReference>
<dbReference type="PANTHER" id="PTHR43685:SF14">
    <property type="entry name" value="GLYCOSYLTRANSFERASE 2-LIKE DOMAIN-CONTAINING PROTEIN"/>
    <property type="match status" value="1"/>
</dbReference>
<dbReference type="InterPro" id="IPR001173">
    <property type="entry name" value="Glyco_trans_2-like"/>
</dbReference>
<organism evidence="2 3">
    <name type="scientific">Reinekea blandensis MED297</name>
    <dbReference type="NCBI Taxonomy" id="314283"/>
    <lineage>
        <taxon>Bacteria</taxon>
        <taxon>Pseudomonadati</taxon>
        <taxon>Pseudomonadota</taxon>
        <taxon>Gammaproteobacteria</taxon>
        <taxon>Oceanospirillales</taxon>
        <taxon>Saccharospirillaceae</taxon>
        <taxon>Reinekea</taxon>
    </lineage>
</organism>
<dbReference type="CDD" id="cd00761">
    <property type="entry name" value="Glyco_tranf_GTA_type"/>
    <property type="match status" value="1"/>
</dbReference>
<dbReference type="OrthoDB" id="9801954at2"/>
<proteinExistence type="predicted"/>